<dbReference type="PANTHER" id="PTHR43547:SF2">
    <property type="entry name" value="HYBRID SIGNAL TRANSDUCTION HISTIDINE KINASE C"/>
    <property type="match status" value="1"/>
</dbReference>
<dbReference type="PRINTS" id="PR00344">
    <property type="entry name" value="BCTRLSENSOR"/>
</dbReference>
<dbReference type="SMART" id="SM00448">
    <property type="entry name" value="REC"/>
    <property type="match status" value="2"/>
</dbReference>
<dbReference type="Pfam" id="PF00072">
    <property type="entry name" value="Response_reg"/>
    <property type="match status" value="2"/>
</dbReference>
<evidence type="ECO:0000259" key="9">
    <source>
        <dbReference type="PROSITE" id="PS50109"/>
    </source>
</evidence>
<dbReference type="Gene3D" id="3.30.565.10">
    <property type="entry name" value="Histidine kinase-like ATPase, C-terminal domain"/>
    <property type="match status" value="2"/>
</dbReference>
<dbReference type="CDD" id="cd00082">
    <property type="entry name" value="HisKA"/>
    <property type="match status" value="2"/>
</dbReference>
<dbReference type="Pfam" id="PF00512">
    <property type="entry name" value="HisKA"/>
    <property type="match status" value="2"/>
</dbReference>
<dbReference type="Proteomes" id="UP001314635">
    <property type="component" value="Unassembled WGS sequence"/>
</dbReference>
<dbReference type="SMART" id="SM00388">
    <property type="entry name" value="HisKA"/>
    <property type="match status" value="2"/>
</dbReference>
<dbReference type="CDD" id="cd17574">
    <property type="entry name" value="REC_OmpR"/>
    <property type="match status" value="1"/>
</dbReference>
<protein>
    <recommendedName>
        <fullName evidence="2">histidine kinase</fullName>
        <ecNumber evidence="2">2.7.13.3</ecNumber>
    </recommendedName>
</protein>
<dbReference type="InterPro" id="IPR036890">
    <property type="entry name" value="HATPase_C_sf"/>
</dbReference>
<gene>
    <name evidence="12" type="ORF">JQ619_15695</name>
</gene>
<dbReference type="Gene3D" id="3.40.50.2300">
    <property type="match status" value="2"/>
</dbReference>
<dbReference type="SMART" id="SM00387">
    <property type="entry name" value="HATPase_c"/>
    <property type="match status" value="2"/>
</dbReference>
<dbReference type="Pfam" id="PF08448">
    <property type="entry name" value="PAS_4"/>
    <property type="match status" value="1"/>
</dbReference>
<dbReference type="EC" id="2.7.13.3" evidence="2"/>
<evidence type="ECO:0000313" key="13">
    <source>
        <dbReference type="Proteomes" id="UP001314635"/>
    </source>
</evidence>
<dbReference type="PANTHER" id="PTHR43547">
    <property type="entry name" value="TWO-COMPONENT HISTIDINE KINASE"/>
    <property type="match status" value="1"/>
</dbReference>
<dbReference type="SUPFAM" id="SSF55874">
    <property type="entry name" value="ATPase domain of HSP90 chaperone/DNA topoisomerase II/histidine kinase"/>
    <property type="match status" value="2"/>
</dbReference>
<dbReference type="SUPFAM" id="SSF55785">
    <property type="entry name" value="PYP-like sensor domain (PAS domain)"/>
    <property type="match status" value="2"/>
</dbReference>
<feature type="domain" description="Response regulatory" evidence="10">
    <location>
        <begin position="1177"/>
        <end position="1290"/>
    </location>
</feature>
<dbReference type="InterPro" id="IPR005467">
    <property type="entry name" value="His_kinase_dom"/>
</dbReference>
<dbReference type="InterPro" id="IPR011006">
    <property type="entry name" value="CheY-like_superfamily"/>
</dbReference>
<dbReference type="InterPro" id="IPR003018">
    <property type="entry name" value="GAF"/>
</dbReference>
<dbReference type="SUPFAM" id="SSF47384">
    <property type="entry name" value="Homodimeric domain of signal transducing histidine kinase"/>
    <property type="match status" value="2"/>
</dbReference>
<dbReference type="RefSeq" id="WP_085972640.1">
    <property type="nucleotide sequence ID" value="NZ_JABFDP010000024.1"/>
</dbReference>
<dbReference type="EMBL" id="JAFCLK010000013">
    <property type="protein sequence ID" value="MBR1137217.1"/>
    <property type="molecule type" value="Genomic_DNA"/>
</dbReference>
<keyword evidence="7" id="KW-0175">Coiled coil</keyword>
<evidence type="ECO:0000256" key="5">
    <source>
        <dbReference type="ARBA" id="ARBA00022777"/>
    </source>
</evidence>
<dbReference type="Pfam" id="PF13185">
    <property type="entry name" value="GAF_2"/>
    <property type="match status" value="1"/>
</dbReference>
<dbReference type="InterPro" id="IPR000700">
    <property type="entry name" value="PAS-assoc_C"/>
</dbReference>
<organism evidence="12 13">
    <name type="scientific">Bradyrhizobium denitrificans</name>
    <dbReference type="NCBI Taxonomy" id="2734912"/>
    <lineage>
        <taxon>Bacteria</taxon>
        <taxon>Pseudomonadati</taxon>
        <taxon>Pseudomonadota</taxon>
        <taxon>Alphaproteobacteria</taxon>
        <taxon>Hyphomicrobiales</taxon>
        <taxon>Nitrobacteraceae</taxon>
        <taxon>Bradyrhizobium</taxon>
    </lineage>
</organism>
<comment type="catalytic activity">
    <reaction evidence="1">
        <text>ATP + protein L-histidine = ADP + protein N-phospho-L-histidine.</text>
        <dbReference type="EC" id="2.7.13.3"/>
    </reaction>
</comment>
<evidence type="ECO:0000259" key="10">
    <source>
        <dbReference type="PROSITE" id="PS50110"/>
    </source>
</evidence>
<dbReference type="CDD" id="cd00156">
    <property type="entry name" value="REC"/>
    <property type="match status" value="1"/>
</dbReference>
<proteinExistence type="predicted"/>
<reference evidence="13" key="1">
    <citation type="journal article" date="2021" name="ISME J.">
        <title>Evolutionary origin and ecological implication of a unique nif island in free-living Bradyrhizobium lineages.</title>
        <authorList>
            <person name="Tao J."/>
        </authorList>
    </citation>
    <scope>NUCLEOTIDE SEQUENCE [LARGE SCALE GENOMIC DNA]</scope>
    <source>
        <strain evidence="13">SZCCT0094</strain>
    </source>
</reference>
<dbReference type="InterPro" id="IPR003661">
    <property type="entry name" value="HisK_dim/P_dom"/>
</dbReference>
<comment type="caution">
    <text evidence="12">The sequence shown here is derived from an EMBL/GenBank/DDBJ whole genome shotgun (WGS) entry which is preliminary data.</text>
</comment>
<feature type="region of interest" description="Disordered" evidence="8">
    <location>
        <begin position="1"/>
        <end position="20"/>
    </location>
</feature>
<feature type="coiled-coil region" evidence="7">
    <location>
        <begin position="764"/>
        <end position="802"/>
    </location>
</feature>
<evidence type="ECO:0000313" key="12">
    <source>
        <dbReference type="EMBL" id="MBR1137217.1"/>
    </source>
</evidence>
<accession>A0ABS5G7C5</accession>
<evidence type="ECO:0000256" key="4">
    <source>
        <dbReference type="ARBA" id="ARBA00022679"/>
    </source>
</evidence>
<feature type="domain" description="Histidine kinase" evidence="9">
    <location>
        <begin position="940"/>
        <end position="1156"/>
    </location>
</feature>
<dbReference type="InterPro" id="IPR013656">
    <property type="entry name" value="PAS_4"/>
</dbReference>
<dbReference type="InterPro" id="IPR001789">
    <property type="entry name" value="Sig_transdc_resp-reg_receiver"/>
</dbReference>
<evidence type="ECO:0000256" key="3">
    <source>
        <dbReference type="ARBA" id="ARBA00022553"/>
    </source>
</evidence>
<feature type="domain" description="Histidine kinase" evidence="9">
    <location>
        <begin position="369"/>
        <end position="589"/>
    </location>
</feature>
<dbReference type="InterPro" id="IPR036097">
    <property type="entry name" value="HisK_dim/P_sf"/>
</dbReference>
<evidence type="ECO:0000256" key="6">
    <source>
        <dbReference type="PROSITE-ProRule" id="PRU00169"/>
    </source>
</evidence>
<dbReference type="SUPFAM" id="SSF52172">
    <property type="entry name" value="CheY-like"/>
    <property type="match status" value="2"/>
</dbReference>
<evidence type="ECO:0000256" key="1">
    <source>
        <dbReference type="ARBA" id="ARBA00000085"/>
    </source>
</evidence>
<evidence type="ECO:0000259" key="11">
    <source>
        <dbReference type="PROSITE" id="PS50113"/>
    </source>
</evidence>
<dbReference type="PROSITE" id="PS50109">
    <property type="entry name" value="HIS_KIN"/>
    <property type="match status" value="2"/>
</dbReference>
<feature type="modified residue" description="4-aspartylphosphate" evidence="6">
    <location>
        <position position="698"/>
    </location>
</feature>
<keyword evidence="4" id="KW-0808">Transferase</keyword>
<dbReference type="Gene3D" id="3.30.450.40">
    <property type="match status" value="1"/>
</dbReference>
<keyword evidence="13" id="KW-1185">Reference proteome</keyword>
<feature type="domain" description="Response regulatory" evidence="10">
    <location>
        <begin position="650"/>
        <end position="765"/>
    </location>
</feature>
<dbReference type="InterPro" id="IPR003594">
    <property type="entry name" value="HATPase_dom"/>
</dbReference>
<dbReference type="InterPro" id="IPR004358">
    <property type="entry name" value="Sig_transdc_His_kin-like_C"/>
</dbReference>
<dbReference type="PROSITE" id="PS50113">
    <property type="entry name" value="PAC"/>
    <property type="match status" value="1"/>
</dbReference>
<evidence type="ECO:0000256" key="8">
    <source>
        <dbReference type="SAM" id="MobiDB-lite"/>
    </source>
</evidence>
<dbReference type="Gene3D" id="1.10.287.130">
    <property type="match status" value="2"/>
</dbReference>
<evidence type="ECO:0000256" key="2">
    <source>
        <dbReference type="ARBA" id="ARBA00012438"/>
    </source>
</evidence>
<dbReference type="SUPFAM" id="SSF55781">
    <property type="entry name" value="GAF domain-like"/>
    <property type="match status" value="1"/>
</dbReference>
<dbReference type="InterPro" id="IPR035965">
    <property type="entry name" value="PAS-like_dom_sf"/>
</dbReference>
<dbReference type="PROSITE" id="PS50110">
    <property type="entry name" value="RESPONSE_REGULATORY"/>
    <property type="match status" value="2"/>
</dbReference>
<dbReference type="Pfam" id="PF02518">
    <property type="entry name" value="HATPase_c"/>
    <property type="match status" value="2"/>
</dbReference>
<feature type="domain" description="PAC" evidence="11">
    <location>
        <begin position="875"/>
        <end position="927"/>
    </location>
</feature>
<dbReference type="CDD" id="cd16922">
    <property type="entry name" value="HATPase_EvgS-ArcB-TorS-like"/>
    <property type="match status" value="1"/>
</dbReference>
<name>A0ABS5G7C5_9BRAD</name>
<sequence>MGARLPDQRQPRQDQDLRSAERDRLFSGGSELAGLMLQFDWGSTSIGPPEQWPQSLKTAVRIMLTSQQPIWIGWGKELIYLYNDAYKAIIGGKHPWALGRPTSVVWHEIWEDIGPLLAKASGGDRGTYVEAQLLIMERNGFPEETYYTFSYSPIPDDDGSPGGIFCANTDDTQRVISERQLSLLRELANAAAEARSVDQACTSCARALAQEPRDLPFVMIYMMEESGNQARLAAFTGIDPTHPAVQQSLSIGRDSMWPLAEALRLQAPVLVRDLRRSFGVDFPSGGWRQPPKQAVVLPILASGEVGESGFVIAGLNPFRLYDESYARFLNLVSGQIAAAAGNGLAYEAERRRAEALAEIDRAKTTFFSNISHEFRTPLTLMLSPLEDMLARADAGLGAEQLAMLNLIHRNGIRLLKLVNTLLDFSRIEAGRMTASFEPVDLAALTSELVSNFRSATDRAGLRLAIEAAPLPQPVYVDRDLWEKIVLNLLSNAFKFTFDGGISVTIGIAADMRHAEFAVHDTGTGIPPDELPHLFERFRRVAGARGRSYEGSGIGLALVQELVKLHGGEITADSELGRGSVFTVRLPFGASHLPPAQLRSARAQVTTNMRARAYIDEALGWLNGDQPAELPHPSSPDDLGLPAAAAAGRDRVVLADDNPDMRDYVRRLLGQDYEVEAVGDGGAALEAMRRRRPDLVLTDVMMPGMDGFGLLQAMRSDPRLRDIPVVMLSARAGEEAKVEGLDAGASDYLSKPFSARELLARVRANIDLARVRREAETTLRELNERLEAQVSERTAELQAKEARLRTIFEASYTFQALLSGEGTLLDANATSLDAIAAPLDKVAGRPFWDTPWFTGTPGMPELIKSLVDIVIHGEVARREIQLDLPVGGRRWFDFQMRPVRDEAGQLAAIVPEAVELTERRQAEEAFRQAQKMEAIGQLTGGVAHDFNNLLTVIRSSADLLRRRQLPPERMRRYVDAISDTADRAAKLTGQLLAFARRTPMERQVFDAARHLEQIAEMLQTVLGAPAVIALDLRARPLPVDVDINQFDTALVNLVANARDAMDGRGVLTIRGERVDHGGPTAPEQFVSIAVSDTGCGIPPEQLDRIFEPFFTTKGVGRGTGLGLSQVYGFVHQSGGRVLTDSEVGRGTTLTLLLPLTEKPLESHERDERAPELLTARWNVLVVEDNPEIGEFSTQLLEDLGYRTVLARSGIDALRMLDDNPKRFDLVLSDVVMPGMDGVTLGQEIRRRLPTIPIVLNSGYSDVLADGGRHGFSLIHKPYSVDELSRVLRQVMAGRATSSEQAPSE</sequence>
<keyword evidence="3 6" id="KW-0597">Phosphoprotein</keyword>
<dbReference type="InterPro" id="IPR029016">
    <property type="entry name" value="GAF-like_dom_sf"/>
</dbReference>
<dbReference type="Gene3D" id="3.30.450.20">
    <property type="entry name" value="PAS domain"/>
    <property type="match status" value="2"/>
</dbReference>
<keyword evidence="5" id="KW-0418">Kinase</keyword>
<evidence type="ECO:0000256" key="7">
    <source>
        <dbReference type="SAM" id="Coils"/>
    </source>
</evidence>
<feature type="modified residue" description="4-aspartylphosphate" evidence="6">
    <location>
        <position position="1228"/>
    </location>
</feature>